<reference evidence="7 8" key="1">
    <citation type="submission" date="2010-08" db="EMBL/GenBank/DDBJ databases">
        <title>Complete sequence of Gallionella capsiferriformans ES-2.</title>
        <authorList>
            <consortium name="US DOE Joint Genome Institute"/>
            <person name="Lucas S."/>
            <person name="Copeland A."/>
            <person name="Lapidus A."/>
            <person name="Cheng J.-F."/>
            <person name="Bruce D."/>
            <person name="Goodwin L."/>
            <person name="Pitluck S."/>
            <person name="Chertkov O."/>
            <person name="Davenport K.W."/>
            <person name="Detter J.C."/>
            <person name="Han C."/>
            <person name="Tapia R."/>
            <person name="Land M."/>
            <person name="Hauser L."/>
            <person name="Chang Y.-J."/>
            <person name="Jeffries C."/>
            <person name="Kyrpides N."/>
            <person name="Ivanova N."/>
            <person name="Mikhailova N."/>
            <person name="Shelobolina E.S."/>
            <person name="Picardal F."/>
            <person name="Roden E."/>
            <person name="Emerson D."/>
            <person name="Woyke T."/>
        </authorList>
    </citation>
    <scope>NUCLEOTIDE SEQUENCE [LARGE SCALE GENOMIC DNA]</scope>
    <source>
        <strain evidence="7 8">ES-2</strain>
    </source>
</reference>
<dbReference type="InterPro" id="IPR050833">
    <property type="entry name" value="Poly_Biosynth_Transport"/>
</dbReference>
<name>D9SFK6_GALCS</name>
<protein>
    <submittedName>
        <fullName evidence="7">Polysaccharide biosynthesis protein</fullName>
    </submittedName>
</protein>
<feature type="transmembrane region" description="Helical" evidence="6">
    <location>
        <begin position="94"/>
        <end position="121"/>
    </location>
</feature>
<feature type="transmembrane region" description="Helical" evidence="6">
    <location>
        <begin position="165"/>
        <end position="185"/>
    </location>
</feature>
<keyword evidence="4 6" id="KW-1133">Transmembrane helix</keyword>
<sequence length="436" mass="47240">MTSQIRAQERNQKIIKTAWSGLAAKIITVSVSLVMVPLSVYYLGKEQYGLWVTVSSMVAMLSFMDGGAGNAVINLIAHSAGANDNNLVKIISTAFFSLAALALIGCLLFLAAFPFVSWGWLLGVPDSSPLTELNAVVIIVGIFFFVSIFTTLVGKIQRGLQEGSLDNFWAALASILSLIFVYVAIQNSASLLGFVIAFLVGPLLAYMTSNIHYYFIRRRDLRPQLGRFDRVIAKNLFAVGGMFFVLQIAGVLQGQADNVIIANMLGPAAVADYSICMKLFLIPPMLFGLMLTPLWPAYREAVGSGDMQWVKQIFIKSMRAALLISLPSAILLVLFGSQIIALWVNHGVVPSTGLLIGCGCWMVALSLGSAAAVVVNALQIMTPQIIAAFLSGVVNIVLTIWLIPHVGAEGAVYGTLISYVFCVVPIYWLYLRKVMR</sequence>
<dbReference type="Proteomes" id="UP000001235">
    <property type="component" value="Chromosome"/>
</dbReference>
<keyword evidence="8" id="KW-1185">Reference proteome</keyword>
<accession>D9SFK6</accession>
<dbReference type="eggNOG" id="COG2244">
    <property type="taxonomic scope" value="Bacteria"/>
</dbReference>
<dbReference type="Pfam" id="PF01943">
    <property type="entry name" value="Polysacc_synt"/>
    <property type="match status" value="1"/>
</dbReference>
<dbReference type="HOGENOM" id="CLU_044954_0_0_4"/>
<evidence type="ECO:0000256" key="3">
    <source>
        <dbReference type="ARBA" id="ARBA00022692"/>
    </source>
</evidence>
<dbReference type="GO" id="GO:0005886">
    <property type="term" value="C:plasma membrane"/>
    <property type="evidence" value="ECO:0007669"/>
    <property type="project" value="UniProtKB-SubCell"/>
</dbReference>
<organism evidence="7 8">
    <name type="scientific">Gallionella capsiferriformans (strain ES-2)</name>
    <name type="common">Gallionella ferruginea capsiferriformans (strain ES-2)</name>
    <dbReference type="NCBI Taxonomy" id="395494"/>
    <lineage>
        <taxon>Bacteria</taxon>
        <taxon>Pseudomonadati</taxon>
        <taxon>Pseudomonadota</taxon>
        <taxon>Betaproteobacteria</taxon>
        <taxon>Nitrosomonadales</taxon>
        <taxon>Gallionellaceae</taxon>
        <taxon>Gallionella</taxon>
    </lineage>
</organism>
<feature type="transmembrane region" description="Helical" evidence="6">
    <location>
        <begin position="260"/>
        <end position="281"/>
    </location>
</feature>
<dbReference type="KEGG" id="gca:Galf_1276"/>
<keyword evidence="3 6" id="KW-0812">Transmembrane</keyword>
<evidence type="ECO:0000256" key="1">
    <source>
        <dbReference type="ARBA" id="ARBA00004651"/>
    </source>
</evidence>
<evidence type="ECO:0000256" key="6">
    <source>
        <dbReference type="SAM" id="Phobius"/>
    </source>
</evidence>
<feature type="transmembrane region" description="Helical" evidence="6">
    <location>
        <begin position="191"/>
        <end position="215"/>
    </location>
</feature>
<proteinExistence type="predicted"/>
<evidence type="ECO:0000256" key="4">
    <source>
        <dbReference type="ARBA" id="ARBA00022989"/>
    </source>
</evidence>
<feature type="transmembrane region" description="Helical" evidence="6">
    <location>
        <begin position="354"/>
        <end position="378"/>
    </location>
</feature>
<keyword evidence="2" id="KW-1003">Cell membrane</keyword>
<feature type="transmembrane region" description="Helical" evidence="6">
    <location>
        <begin position="236"/>
        <end position="254"/>
    </location>
</feature>
<evidence type="ECO:0000313" key="8">
    <source>
        <dbReference type="Proteomes" id="UP000001235"/>
    </source>
</evidence>
<feature type="transmembrane region" description="Helical" evidence="6">
    <location>
        <begin position="385"/>
        <end position="404"/>
    </location>
</feature>
<evidence type="ECO:0000256" key="5">
    <source>
        <dbReference type="ARBA" id="ARBA00023136"/>
    </source>
</evidence>
<dbReference type="AlphaFoldDB" id="D9SFK6"/>
<evidence type="ECO:0000313" key="7">
    <source>
        <dbReference type="EMBL" id="ADL55303.1"/>
    </source>
</evidence>
<dbReference type="InterPro" id="IPR002797">
    <property type="entry name" value="Polysacc_synth"/>
</dbReference>
<dbReference type="RefSeq" id="WP_013293242.1">
    <property type="nucleotide sequence ID" value="NC_014394.1"/>
</dbReference>
<dbReference type="EMBL" id="CP002159">
    <property type="protein sequence ID" value="ADL55303.1"/>
    <property type="molecule type" value="Genomic_DNA"/>
</dbReference>
<feature type="transmembrane region" description="Helical" evidence="6">
    <location>
        <begin position="48"/>
        <end position="73"/>
    </location>
</feature>
<dbReference type="PANTHER" id="PTHR30250">
    <property type="entry name" value="PST FAMILY PREDICTED COLANIC ACID TRANSPORTER"/>
    <property type="match status" value="1"/>
</dbReference>
<gene>
    <name evidence="7" type="ordered locus">Galf_1276</name>
</gene>
<evidence type="ECO:0000256" key="2">
    <source>
        <dbReference type="ARBA" id="ARBA00022475"/>
    </source>
</evidence>
<dbReference type="PANTHER" id="PTHR30250:SF26">
    <property type="entry name" value="PSMA PROTEIN"/>
    <property type="match status" value="1"/>
</dbReference>
<feature type="transmembrane region" description="Helical" evidence="6">
    <location>
        <begin position="320"/>
        <end position="342"/>
    </location>
</feature>
<feature type="transmembrane region" description="Helical" evidence="6">
    <location>
        <begin position="21"/>
        <end position="42"/>
    </location>
</feature>
<dbReference type="STRING" id="395494.Galf_1276"/>
<comment type="subcellular location">
    <subcellularLocation>
        <location evidence="1">Cell membrane</location>
        <topology evidence="1">Multi-pass membrane protein</topology>
    </subcellularLocation>
</comment>
<feature type="transmembrane region" description="Helical" evidence="6">
    <location>
        <begin position="410"/>
        <end position="430"/>
    </location>
</feature>
<keyword evidence="5 6" id="KW-0472">Membrane</keyword>
<feature type="transmembrane region" description="Helical" evidence="6">
    <location>
        <begin position="133"/>
        <end position="153"/>
    </location>
</feature>